<reference evidence="9 10" key="1">
    <citation type="submission" date="2013-05" db="EMBL/GenBank/DDBJ databases">
        <title>Genome assembly of Chondromyces apiculatus DSM 436.</title>
        <authorList>
            <person name="Sharma G."/>
            <person name="Khatri I."/>
            <person name="Kaur C."/>
            <person name="Mayilraj S."/>
            <person name="Subramanian S."/>
        </authorList>
    </citation>
    <scope>NUCLEOTIDE SEQUENCE [LARGE SCALE GENOMIC DNA]</scope>
    <source>
        <strain evidence="9 10">DSM 436</strain>
    </source>
</reference>
<evidence type="ECO:0000256" key="2">
    <source>
        <dbReference type="ARBA" id="ARBA00022475"/>
    </source>
</evidence>
<name>A0A017TAX0_9BACT</name>
<feature type="region of interest" description="Disordered" evidence="6">
    <location>
        <begin position="280"/>
        <end position="299"/>
    </location>
</feature>
<evidence type="ECO:0000256" key="5">
    <source>
        <dbReference type="ARBA" id="ARBA00023136"/>
    </source>
</evidence>
<evidence type="ECO:0000256" key="7">
    <source>
        <dbReference type="SAM" id="Phobius"/>
    </source>
</evidence>
<dbReference type="Gene3D" id="2.30.30.60">
    <property type="match status" value="1"/>
</dbReference>
<dbReference type="InterPro" id="IPR006685">
    <property type="entry name" value="MscS_channel_2nd"/>
</dbReference>
<evidence type="ECO:0000256" key="4">
    <source>
        <dbReference type="ARBA" id="ARBA00022989"/>
    </source>
</evidence>
<dbReference type="PANTHER" id="PTHR30221:SF1">
    <property type="entry name" value="SMALL-CONDUCTANCE MECHANOSENSITIVE CHANNEL"/>
    <property type="match status" value="1"/>
</dbReference>
<dbReference type="Proteomes" id="UP000019678">
    <property type="component" value="Unassembled WGS sequence"/>
</dbReference>
<dbReference type="eggNOG" id="COG0668">
    <property type="taxonomic scope" value="Bacteria"/>
</dbReference>
<feature type="transmembrane region" description="Helical" evidence="7">
    <location>
        <begin position="21"/>
        <end position="44"/>
    </location>
</feature>
<dbReference type="InterPro" id="IPR010920">
    <property type="entry name" value="LSM_dom_sf"/>
</dbReference>
<proteinExistence type="predicted"/>
<keyword evidence="2" id="KW-1003">Cell membrane</keyword>
<dbReference type="AlphaFoldDB" id="A0A017TAX0"/>
<evidence type="ECO:0000313" key="10">
    <source>
        <dbReference type="Proteomes" id="UP000019678"/>
    </source>
</evidence>
<protein>
    <submittedName>
        <fullName evidence="9">Potassium efflux system KefA protein / Small-conductance mechanosensitive channel</fullName>
    </submittedName>
</protein>
<dbReference type="Gene3D" id="1.10.287.1260">
    <property type="match status" value="1"/>
</dbReference>
<dbReference type="SUPFAM" id="SSF50182">
    <property type="entry name" value="Sm-like ribonucleoproteins"/>
    <property type="match status" value="1"/>
</dbReference>
<dbReference type="PANTHER" id="PTHR30221">
    <property type="entry name" value="SMALL-CONDUCTANCE MECHANOSENSITIVE CHANNEL"/>
    <property type="match status" value="1"/>
</dbReference>
<dbReference type="STRING" id="1192034.CAP_2429"/>
<dbReference type="GO" id="GO:0005886">
    <property type="term" value="C:plasma membrane"/>
    <property type="evidence" value="ECO:0007669"/>
    <property type="project" value="UniProtKB-SubCell"/>
</dbReference>
<organism evidence="9 10">
    <name type="scientific">Chondromyces apiculatus DSM 436</name>
    <dbReference type="NCBI Taxonomy" id="1192034"/>
    <lineage>
        <taxon>Bacteria</taxon>
        <taxon>Pseudomonadati</taxon>
        <taxon>Myxococcota</taxon>
        <taxon>Polyangia</taxon>
        <taxon>Polyangiales</taxon>
        <taxon>Polyangiaceae</taxon>
        <taxon>Chondromyces</taxon>
    </lineage>
</organism>
<evidence type="ECO:0000313" key="9">
    <source>
        <dbReference type="EMBL" id="EYF05970.1"/>
    </source>
</evidence>
<evidence type="ECO:0000256" key="6">
    <source>
        <dbReference type="SAM" id="MobiDB-lite"/>
    </source>
</evidence>
<dbReference type="EMBL" id="ASRX01000019">
    <property type="protein sequence ID" value="EYF05970.1"/>
    <property type="molecule type" value="Genomic_DNA"/>
</dbReference>
<comment type="caution">
    <text evidence="9">The sequence shown here is derived from an EMBL/GenBank/DDBJ whole genome shotgun (WGS) entry which is preliminary data.</text>
</comment>
<dbReference type="InterPro" id="IPR023408">
    <property type="entry name" value="MscS_beta-dom_sf"/>
</dbReference>
<dbReference type="GO" id="GO:0008381">
    <property type="term" value="F:mechanosensitive monoatomic ion channel activity"/>
    <property type="evidence" value="ECO:0007669"/>
    <property type="project" value="InterPro"/>
</dbReference>
<keyword evidence="3 7" id="KW-0812">Transmembrane</keyword>
<sequence>MRETMAPTIDVDPGDPNLIEIIRLGGVLTGLGVLFLTWFAVRLVRATLTRVGDRFTHRRLLVNQISTLTGFALYLAGIVLAVSASVSLSREVVLALTGTAAVTVGFALKDLAASILAGVTIILDRPFQVGDRVTFAGTYGEVISIGLRSVRLITLDDNIVTIPNNKFLTEAVSSGNYGALDMLIQLDFFVGVDQDVALAKQLVEESLTTSRYVYQKRPWLIVVNQVVHESYFAVRLRAKAHVLDVKYEQEFHTDVTERVLEAFREHGVLPPALLHRELPEVTPRRKRAPAKEIPQPPTA</sequence>
<feature type="transmembrane region" description="Helical" evidence="7">
    <location>
        <begin position="65"/>
        <end position="86"/>
    </location>
</feature>
<feature type="domain" description="Mechanosensitive ion channel MscS" evidence="8">
    <location>
        <begin position="110"/>
        <end position="172"/>
    </location>
</feature>
<evidence type="ECO:0000256" key="3">
    <source>
        <dbReference type="ARBA" id="ARBA00022692"/>
    </source>
</evidence>
<keyword evidence="5 7" id="KW-0472">Membrane</keyword>
<keyword evidence="10" id="KW-1185">Reference proteome</keyword>
<dbReference type="InterPro" id="IPR011066">
    <property type="entry name" value="MscS_channel_C_sf"/>
</dbReference>
<keyword evidence="4 7" id="KW-1133">Transmembrane helix</keyword>
<evidence type="ECO:0000259" key="8">
    <source>
        <dbReference type="Pfam" id="PF00924"/>
    </source>
</evidence>
<dbReference type="SUPFAM" id="SSF82689">
    <property type="entry name" value="Mechanosensitive channel protein MscS (YggB), C-terminal domain"/>
    <property type="match status" value="1"/>
</dbReference>
<dbReference type="Pfam" id="PF00924">
    <property type="entry name" value="MS_channel_2nd"/>
    <property type="match status" value="1"/>
</dbReference>
<comment type="subcellular location">
    <subcellularLocation>
        <location evidence="1">Cell membrane</location>
        <topology evidence="1">Multi-pass membrane protein</topology>
    </subcellularLocation>
</comment>
<gene>
    <name evidence="9" type="ORF">CAP_2429</name>
</gene>
<dbReference type="InterPro" id="IPR045275">
    <property type="entry name" value="MscS_archaea/bacteria_type"/>
</dbReference>
<accession>A0A017TAX0</accession>
<evidence type="ECO:0000256" key="1">
    <source>
        <dbReference type="ARBA" id="ARBA00004651"/>
    </source>
</evidence>